<comment type="similarity">
    <text evidence="5">Belongs to the YicC/YloC family.</text>
</comment>
<evidence type="ECO:0000259" key="7">
    <source>
        <dbReference type="Pfam" id="PF08340"/>
    </source>
</evidence>
<sequence>MVNSMTGFGRGVCGDELCSYVVEIKSVNHRFLEVSIKMPRNLISLEEKIRAVIKSRIIRGKVDVYITEKNYNGQSTKANLNLNLAKSYIQCLETLKENFDMRDDFSISTVARFPEVITLTQEEENLEKKWSIISSALNDGIEKLLVMRKNEGTKLNEDIMSKCNNILSLVSKVSERSPMVVGEYKEKLSNRIKELLEGKVEVDESRLAMEIAIFADKASIDEEITRLKSHVNQLKDALDSEESVGRKLDFIVQEMNRESNTIASKANDLHILKHTLELKSEIEKIREQVQNIE</sequence>
<dbReference type="AlphaFoldDB" id="A0A1M6JB17"/>
<dbReference type="EMBL" id="FRAD01000003">
    <property type="protein sequence ID" value="SHJ43908.1"/>
    <property type="molecule type" value="Genomic_DNA"/>
</dbReference>
<dbReference type="GO" id="GO:0016787">
    <property type="term" value="F:hydrolase activity"/>
    <property type="evidence" value="ECO:0007669"/>
    <property type="project" value="UniProtKB-KW"/>
</dbReference>
<dbReference type="RefSeq" id="WP_072901157.1">
    <property type="nucleotide sequence ID" value="NZ_FRAD01000003.1"/>
</dbReference>
<evidence type="ECO:0000256" key="3">
    <source>
        <dbReference type="ARBA" id="ARBA00022759"/>
    </source>
</evidence>
<dbReference type="InterPro" id="IPR005229">
    <property type="entry name" value="YicC/YloC-like"/>
</dbReference>
<feature type="domain" description="Endoribonuclease YicC-like C-terminal" evidence="7">
    <location>
        <begin position="173"/>
        <end position="293"/>
    </location>
</feature>
<dbReference type="NCBIfam" id="TIGR00255">
    <property type="entry name" value="YicC/YloC family endoribonuclease"/>
    <property type="match status" value="1"/>
</dbReference>
<dbReference type="Pfam" id="PF03755">
    <property type="entry name" value="YicC-like_N"/>
    <property type="match status" value="1"/>
</dbReference>
<evidence type="ECO:0000256" key="5">
    <source>
        <dbReference type="ARBA" id="ARBA00035648"/>
    </source>
</evidence>
<comment type="cofactor">
    <cofactor evidence="1">
        <name>a divalent metal cation</name>
        <dbReference type="ChEBI" id="CHEBI:60240"/>
    </cofactor>
</comment>
<accession>A0A1M6JB17</accession>
<dbReference type="GO" id="GO:0004521">
    <property type="term" value="F:RNA endonuclease activity"/>
    <property type="evidence" value="ECO:0007669"/>
    <property type="project" value="InterPro"/>
</dbReference>
<evidence type="ECO:0000256" key="1">
    <source>
        <dbReference type="ARBA" id="ARBA00001968"/>
    </source>
</evidence>
<evidence type="ECO:0000259" key="6">
    <source>
        <dbReference type="Pfam" id="PF03755"/>
    </source>
</evidence>
<evidence type="ECO:0000313" key="9">
    <source>
        <dbReference type="Proteomes" id="UP000183952"/>
    </source>
</evidence>
<keyword evidence="9" id="KW-1185">Reference proteome</keyword>
<dbReference type="InterPro" id="IPR013527">
    <property type="entry name" value="YicC-like_N"/>
</dbReference>
<dbReference type="OrthoDB" id="9771229at2"/>
<organism evidence="8 9">
    <name type="scientific">Hathewaya proteolytica DSM 3090</name>
    <dbReference type="NCBI Taxonomy" id="1121331"/>
    <lineage>
        <taxon>Bacteria</taxon>
        <taxon>Bacillati</taxon>
        <taxon>Bacillota</taxon>
        <taxon>Clostridia</taxon>
        <taxon>Eubacteriales</taxon>
        <taxon>Clostridiaceae</taxon>
        <taxon>Hathewaya</taxon>
    </lineage>
</organism>
<protein>
    <submittedName>
        <fullName evidence="8">TIGR00255 family protein</fullName>
    </submittedName>
</protein>
<evidence type="ECO:0000256" key="2">
    <source>
        <dbReference type="ARBA" id="ARBA00022722"/>
    </source>
</evidence>
<gene>
    <name evidence="8" type="ORF">SAMN02745248_00118</name>
</gene>
<evidence type="ECO:0000256" key="4">
    <source>
        <dbReference type="ARBA" id="ARBA00022801"/>
    </source>
</evidence>
<dbReference type="PANTHER" id="PTHR30636">
    <property type="entry name" value="UPF0701 PROTEIN YICC"/>
    <property type="match status" value="1"/>
</dbReference>
<dbReference type="InterPro" id="IPR013551">
    <property type="entry name" value="YicC-like_C"/>
</dbReference>
<dbReference type="Proteomes" id="UP000183952">
    <property type="component" value="Unassembled WGS sequence"/>
</dbReference>
<keyword evidence="3" id="KW-0255">Endonuclease</keyword>
<proteinExistence type="inferred from homology"/>
<keyword evidence="4" id="KW-0378">Hydrolase</keyword>
<feature type="domain" description="Endoribonuclease YicC-like N-terminal" evidence="6">
    <location>
        <begin position="2"/>
        <end position="156"/>
    </location>
</feature>
<name>A0A1M6JB17_9CLOT</name>
<dbReference type="STRING" id="1121331.SAMN02745248_00118"/>
<dbReference type="Pfam" id="PF08340">
    <property type="entry name" value="YicC-like_C"/>
    <property type="match status" value="1"/>
</dbReference>
<keyword evidence="2" id="KW-0540">Nuclease</keyword>
<reference evidence="8 9" key="1">
    <citation type="submission" date="2016-11" db="EMBL/GenBank/DDBJ databases">
        <authorList>
            <person name="Jaros S."/>
            <person name="Januszkiewicz K."/>
            <person name="Wedrychowicz H."/>
        </authorList>
    </citation>
    <scope>NUCLEOTIDE SEQUENCE [LARGE SCALE GENOMIC DNA]</scope>
    <source>
        <strain evidence="8 9">DSM 3090</strain>
    </source>
</reference>
<evidence type="ECO:0000313" key="8">
    <source>
        <dbReference type="EMBL" id="SHJ43908.1"/>
    </source>
</evidence>
<dbReference type="PANTHER" id="PTHR30636:SF3">
    <property type="entry name" value="UPF0701 PROTEIN YICC"/>
    <property type="match status" value="1"/>
</dbReference>